<evidence type="ECO:0000259" key="7">
    <source>
        <dbReference type="PROSITE" id="PS50076"/>
    </source>
</evidence>
<evidence type="ECO:0000313" key="8">
    <source>
        <dbReference type="Ensembl" id="ENSCINP00000028850.2"/>
    </source>
</evidence>
<dbReference type="SMART" id="SM00271">
    <property type="entry name" value="DnaJ"/>
    <property type="match status" value="1"/>
</dbReference>
<dbReference type="CDD" id="cd06257">
    <property type="entry name" value="DnaJ"/>
    <property type="match status" value="1"/>
</dbReference>
<dbReference type="InParanoid" id="F6QU62"/>
<evidence type="ECO:0000256" key="4">
    <source>
        <dbReference type="ARBA" id="ARBA00035002"/>
    </source>
</evidence>
<comment type="subcellular location">
    <subcellularLocation>
        <location evidence="1">Endoplasmic reticulum membrane</location>
        <topology evidence="1">Single-pass type IV membrane protein</topology>
    </subcellularLocation>
</comment>
<dbReference type="InterPro" id="IPR018253">
    <property type="entry name" value="DnaJ_domain_CS"/>
</dbReference>
<evidence type="ECO:0000313" key="9">
    <source>
        <dbReference type="Proteomes" id="UP000008144"/>
    </source>
</evidence>
<sequence length="430" mass="49069">MQFKYLCFIIICFINIINAFDPYAILNVGKSAKLSEIRKSYKQLVKEWHPDKNSSPNAQEKFIEVQQAYEILSNEEKRQQFDEHGHTNEATQQWTQPRNTRFSDFFREDFYFNFEQDGSSTRSISTYQFYHKVLPDSDHTPQIIYVYSTFCGQCIVILRSSWEKAAVDLEKLGLGVGTIDTTFTTRVAASLGVSRIPTTVVIYNGRYAYYKGIISYQNLKNFVKDQLPSHLVKTLTPENVDQFLGGVKQDDRPRAVLFTSQPSPTLLYTLMALKHQKYIEFGFVSFSPTTKTIADRFGVKGQGPTLLIFKENQTKPSVMLQSSEMPRGAVNEILSSHHFMTIPRVTSQSIFDELCPPPSGQSFHIHICAIYCTGANPGKSDKILENLRRLVTVAMETEDQLSDWLKFVYVLSDKQPTFVRSLSGADEVPE</sequence>
<dbReference type="PANTHER" id="PTHR44303">
    <property type="entry name" value="DNAJ HOMOLOG SUBFAMILY C MEMBER 16"/>
    <property type="match status" value="1"/>
</dbReference>
<keyword evidence="3" id="KW-0072">Autophagy</keyword>
<dbReference type="PANTHER" id="PTHR44303:SF2">
    <property type="entry name" value="DNAJ HOMOLOG SUBFAMILY C MEMBER 16"/>
    <property type="match status" value="1"/>
</dbReference>
<dbReference type="InterPro" id="IPR052448">
    <property type="entry name" value="DnaJ_C16_autophagy_reg"/>
</dbReference>
<dbReference type="SUPFAM" id="SSF46565">
    <property type="entry name" value="Chaperone J-domain"/>
    <property type="match status" value="1"/>
</dbReference>
<reference evidence="8" key="2">
    <citation type="submission" date="2025-08" db="UniProtKB">
        <authorList>
            <consortium name="Ensembl"/>
        </authorList>
    </citation>
    <scope>IDENTIFICATION</scope>
</reference>
<dbReference type="OMA" id="MNINEAY"/>
<feature type="chain" id="PRO_5003340205" description="DnaJ homolog subfamily C member 16" evidence="6">
    <location>
        <begin position="20"/>
        <end position="430"/>
    </location>
</feature>
<dbReference type="Gene3D" id="3.40.30.10">
    <property type="entry name" value="Glutaredoxin"/>
    <property type="match status" value="1"/>
</dbReference>
<dbReference type="PROSITE" id="PS50076">
    <property type="entry name" value="DNAJ_2"/>
    <property type="match status" value="1"/>
</dbReference>
<dbReference type="PRINTS" id="PR00625">
    <property type="entry name" value="JDOMAIN"/>
</dbReference>
<protein>
    <recommendedName>
        <fullName evidence="2">DnaJ homolog subfamily C member 16</fullName>
    </recommendedName>
    <alternativeName>
        <fullName evidence="5">Endoplasmic reticulum DNA J domain-containing protein 8</fullName>
    </alternativeName>
</protein>
<dbReference type="SUPFAM" id="SSF52833">
    <property type="entry name" value="Thioredoxin-like"/>
    <property type="match status" value="1"/>
</dbReference>
<dbReference type="AlphaFoldDB" id="F6QU62"/>
<evidence type="ECO:0000256" key="1">
    <source>
        <dbReference type="ARBA" id="ARBA00004163"/>
    </source>
</evidence>
<dbReference type="FunCoup" id="F6QU62">
    <property type="interactions" value="23"/>
</dbReference>
<name>F6QU62_CIOIN</name>
<dbReference type="InterPro" id="IPR036249">
    <property type="entry name" value="Thioredoxin-like_sf"/>
</dbReference>
<dbReference type="InterPro" id="IPR013766">
    <property type="entry name" value="Thioredoxin_domain"/>
</dbReference>
<feature type="signal peptide" evidence="6">
    <location>
        <begin position="1"/>
        <end position="19"/>
    </location>
</feature>
<dbReference type="PROSITE" id="PS00636">
    <property type="entry name" value="DNAJ_1"/>
    <property type="match status" value="1"/>
</dbReference>
<reference evidence="9" key="1">
    <citation type="journal article" date="2002" name="Science">
        <title>The draft genome of Ciona intestinalis: insights into chordate and vertebrate origins.</title>
        <authorList>
            <person name="Dehal P."/>
            <person name="Satou Y."/>
            <person name="Campbell R.K."/>
            <person name="Chapman J."/>
            <person name="Degnan B."/>
            <person name="De Tomaso A."/>
            <person name="Davidson B."/>
            <person name="Di Gregorio A."/>
            <person name="Gelpke M."/>
            <person name="Goodstein D.M."/>
            <person name="Harafuji N."/>
            <person name="Hastings K.E."/>
            <person name="Ho I."/>
            <person name="Hotta K."/>
            <person name="Huang W."/>
            <person name="Kawashima T."/>
            <person name="Lemaire P."/>
            <person name="Martinez D."/>
            <person name="Meinertzhagen I.A."/>
            <person name="Necula S."/>
            <person name="Nonaka M."/>
            <person name="Putnam N."/>
            <person name="Rash S."/>
            <person name="Saiga H."/>
            <person name="Satake M."/>
            <person name="Terry A."/>
            <person name="Yamada L."/>
            <person name="Wang H.G."/>
            <person name="Awazu S."/>
            <person name="Azumi K."/>
            <person name="Boore J."/>
            <person name="Branno M."/>
            <person name="Chin-Bow S."/>
            <person name="DeSantis R."/>
            <person name="Doyle S."/>
            <person name="Francino P."/>
            <person name="Keys D.N."/>
            <person name="Haga S."/>
            <person name="Hayashi H."/>
            <person name="Hino K."/>
            <person name="Imai K.S."/>
            <person name="Inaba K."/>
            <person name="Kano S."/>
            <person name="Kobayashi K."/>
            <person name="Kobayashi M."/>
            <person name="Lee B.I."/>
            <person name="Makabe K.W."/>
            <person name="Manohar C."/>
            <person name="Matassi G."/>
            <person name="Medina M."/>
            <person name="Mochizuki Y."/>
            <person name="Mount S."/>
            <person name="Morishita T."/>
            <person name="Miura S."/>
            <person name="Nakayama A."/>
            <person name="Nishizaka S."/>
            <person name="Nomoto H."/>
            <person name="Ohta F."/>
            <person name="Oishi K."/>
            <person name="Rigoutsos I."/>
            <person name="Sano M."/>
            <person name="Sasaki A."/>
            <person name="Sasakura Y."/>
            <person name="Shoguchi E."/>
            <person name="Shin-i T."/>
            <person name="Spagnuolo A."/>
            <person name="Stainier D."/>
            <person name="Suzuki M.M."/>
            <person name="Tassy O."/>
            <person name="Takatori N."/>
            <person name="Tokuoka M."/>
            <person name="Yagi K."/>
            <person name="Yoshizaki F."/>
            <person name="Wada S."/>
            <person name="Zhang C."/>
            <person name="Hyatt P.D."/>
            <person name="Larimer F."/>
            <person name="Detter C."/>
            <person name="Doggett N."/>
            <person name="Glavina T."/>
            <person name="Hawkins T."/>
            <person name="Richardson P."/>
            <person name="Lucas S."/>
            <person name="Kohara Y."/>
            <person name="Levine M."/>
            <person name="Satoh N."/>
            <person name="Rokhsar D.S."/>
        </authorList>
    </citation>
    <scope>NUCLEOTIDE SEQUENCE [LARGE SCALE GENOMIC DNA]</scope>
</reference>
<feature type="domain" description="J" evidence="7">
    <location>
        <begin position="21"/>
        <end position="85"/>
    </location>
</feature>
<dbReference type="Gene3D" id="1.10.287.110">
    <property type="entry name" value="DnaJ domain"/>
    <property type="match status" value="1"/>
</dbReference>
<dbReference type="GO" id="GO:0005789">
    <property type="term" value="C:endoplasmic reticulum membrane"/>
    <property type="evidence" value="ECO:0007669"/>
    <property type="project" value="UniProtKB-SubCell"/>
</dbReference>
<proteinExistence type="predicted"/>
<dbReference type="Pfam" id="PF00226">
    <property type="entry name" value="DnaJ"/>
    <property type="match status" value="1"/>
</dbReference>
<evidence type="ECO:0000256" key="5">
    <source>
        <dbReference type="ARBA" id="ARBA00035043"/>
    </source>
</evidence>
<dbReference type="InterPro" id="IPR001623">
    <property type="entry name" value="DnaJ_domain"/>
</dbReference>
<keyword evidence="9" id="KW-1185">Reference proteome</keyword>
<dbReference type="STRING" id="7719.ENSCINP00000028850"/>
<evidence type="ECO:0000256" key="3">
    <source>
        <dbReference type="ARBA" id="ARBA00023006"/>
    </source>
</evidence>
<reference evidence="8" key="3">
    <citation type="submission" date="2025-09" db="UniProtKB">
        <authorList>
            <consortium name="Ensembl"/>
        </authorList>
    </citation>
    <scope>IDENTIFICATION</scope>
</reference>
<keyword evidence="6" id="KW-0732">Signal</keyword>
<organism evidence="8 9">
    <name type="scientific">Ciona intestinalis</name>
    <name type="common">Transparent sea squirt</name>
    <name type="synonym">Ascidia intestinalis</name>
    <dbReference type="NCBI Taxonomy" id="7719"/>
    <lineage>
        <taxon>Eukaryota</taxon>
        <taxon>Metazoa</taxon>
        <taxon>Chordata</taxon>
        <taxon>Tunicata</taxon>
        <taxon>Ascidiacea</taxon>
        <taxon>Phlebobranchia</taxon>
        <taxon>Cionidae</taxon>
        <taxon>Ciona</taxon>
    </lineage>
</organism>
<dbReference type="GeneTree" id="ENSGT00940000172828"/>
<evidence type="ECO:0000256" key="6">
    <source>
        <dbReference type="SAM" id="SignalP"/>
    </source>
</evidence>
<dbReference type="Proteomes" id="UP000008144">
    <property type="component" value="Unassembled WGS sequence"/>
</dbReference>
<dbReference type="HOGENOM" id="CLU_020140_0_1_1"/>
<dbReference type="GO" id="GO:0006914">
    <property type="term" value="P:autophagy"/>
    <property type="evidence" value="ECO:0007669"/>
    <property type="project" value="UniProtKB-KW"/>
</dbReference>
<dbReference type="Pfam" id="PF00085">
    <property type="entry name" value="Thioredoxin"/>
    <property type="match status" value="1"/>
</dbReference>
<accession>F6QU62</accession>
<dbReference type="InterPro" id="IPR036869">
    <property type="entry name" value="J_dom_sf"/>
</dbReference>
<comment type="function">
    <text evidence="4">Plays an important role in regulating the size of autophagosomes during the formation process.</text>
</comment>
<dbReference type="Ensembl" id="ENSCINT00000029096.2">
    <property type="protein sequence ID" value="ENSCINP00000028850.2"/>
    <property type="gene ID" value="ENSCING00000016768.2"/>
</dbReference>
<evidence type="ECO:0000256" key="2">
    <source>
        <dbReference type="ARBA" id="ARBA00020921"/>
    </source>
</evidence>